<dbReference type="InterPro" id="IPR029044">
    <property type="entry name" value="Nucleotide-diphossugar_trans"/>
</dbReference>
<dbReference type="Gene3D" id="3.90.550.10">
    <property type="entry name" value="Spore Coat Polysaccharide Biosynthesis Protein SpsA, Chain A"/>
    <property type="match status" value="1"/>
</dbReference>
<dbReference type="PANTHER" id="PTHR43685">
    <property type="entry name" value="GLYCOSYLTRANSFERASE"/>
    <property type="match status" value="1"/>
</dbReference>
<feature type="compositionally biased region" description="Low complexity" evidence="1">
    <location>
        <begin position="280"/>
        <end position="291"/>
    </location>
</feature>
<evidence type="ECO:0000259" key="2">
    <source>
        <dbReference type="Pfam" id="PF00535"/>
    </source>
</evidence>
<dbReference type="SUPFAM" id="SSF53448">
    <property type="entry name" value="Nucleotide-diphospho-sugar transferases"/>
    <property type="match status" value="1"/>
</dbReference>
<feature type="domain" description="Glycosyltransferase 2-like" evidence="2">
    <location>
        <begin position="2"/>
        <end position="101"/>
    </location>
</feature>
<evidence type="ECO:0000313" key="3">
    <source>
        <dbReference type="EMBL" id="GAA1982783.1"/>
    </source>
</evidence>
<comment type="caution">
    <text evidence="3">The sequence shown here is derived from an EMBL/GenBank/DDBJ whole genome shotgun (WGS) entry which is preliminary data.</text>
</comment>
<sequence>MQSALDQSDVDVEVIVVLNGALRPFESADDRVRVLSSDPDDRGNGARTAGIAAARAPYIALLDDDDYWHPHKLRRQLSVLRKAPAGTMLVVGCSLEERNPDGTAIRVSPRVPGAVGEVRAYLFRRDRIVGNLPQLQTSTLVFPKALGEAAPFDPALTYHQDWSWLIAAEKAGATFTQVAQPLAYREITGSGSVGGRISWDQSAEWALGNIVDDRLLGDFLLIMVLPKALRKDDLAGARAIFRLVQDHRPGLAARIHATLTYGAWRLRRLAAPRREERSGDTAGADAAASDDVAGEPTRAGIATTERAGRT</sequence>
<dbReference type="Pfam" id="PF00535">
    <property type="entry name" value="Glycos_transf_2"/>
    <property type="match status" value="1"/>
</dbReference>
<keyword evidence="4" id="KW-1185">Reference proteome</keyword>
<reference evidence="3 4" key="1">
    <citation type="journal article" date="2019" name="Int. J. Syst. Evol. Microbiol.">
        <title>The Global Catalogue of Microorganisms (GCM) 10K type strain sequencing project: providing services to taxonomists for standard genome sequencing and annotation.</title>
        <authorList>
            <consortium name="The Broad Institute Genomics Platform"/>
            <consortium name="The Broad Institute Genome Sequencing Center for Infectious Disease"/>
            <person name="Wu L."/>
            <person name="Ma J."/>
        </authorList>
    </citation>
    <scope>NUCLEOTIDE SEQUENCE [LARGE SCALE GENOMIC DNA]</scope>
    <source>
        <strain evidence="3 4">JCM 14902</strain>
    </source>
</reference>
<organism evidence="3 4">
    <name type="scientific">Microbacterium pumilum</name>
    <dbReference type="NCBI Taxonomy" id="344165"/>
    <lineage>
        <taxon>Bacteria</taxon>
        <taxon>Bacillati</taxon>
        <taxon>Actinomycetota</taxon>
        <taxon>Actinomycetes</taxon>
        <taxon>Micrococcales</taxon>
        <taxon>Microbacteriaceae</taxon>
        <taxon>Microbacterium</taxon>
    </lineage>
</organism>
<proteinExistence type="predicted"/>
<dbReference type="EMBL" id="BAAAOH010000001">
    <property type="protein sequence ID" value="GAA1982783.1"/>
    <property type="molecule type" value="Genomic_DNA"/>
</dbReference>
<dbReference type="InterPro" id="IPR050834">
    <property type="entry name" value="Glycosyltransf_2"/>
</dbReference>
<feature type="region of interest" description="Disordered" evidence="1">
    <location>
        <begin position="273"/>
        <end position="310"/>
    </location>
</feature>
<evidence type="ECO:0000313" key="4">
    <source>
        <dbReference type="Proteomes" id="UP001500326"/>
    </source>
</evidence>
<dbReference type="PANTHER" id="PTHR43685:SF2">
    <property type="entry name" value="GLYCOSYLTRANSFERASE 2-LIKE DOMAIN-CONTAINING PROTEIN"/>
    <property type="match status" value="1"/>
</dbReference>
<gene>
    <name evidence="3" type="ORF">GCM10009777_15710</name>
</gene>
<name>A0ABN2SA76_9MICO</name>
<evidence type="ECO:0000256" key="1">
    <source>
        <dbReference type="SAM" id="MobiDB-lite"/>
    </source>
</evidence>
<protein>
    <submittedName>
        <fullName evidence="3">Glycosyltransferase family 2 protein</fullName>
    </submittedName>
</protein>
<accession>A0ABN2SA76</accession>
<dbReference type="Proteomes" id="UP001500326">
    <property type="component" value="Unassembled WGS sequence"/>
</dbReference>
<dbReference type="CDD" id="cd00761">
    <property type="entry name" value="Glyco_tranf_GTA_type"/>
    <property type="match status" value="1"/>
</dbReference>
<dbReference type="InterPro" id="IPR001173">
    <property type="entry name" value="Glyco_trans_2-like"/>
</dbReference>